<proteinExistence type="predicted"/>
<dbReference type="EMBL" id="FXTA01000001">
    <property type="protein sequence ID" value="SMO42659.1"/>
    <property type="molecule type" value="Genomic_DNA"/>
</dbReference>
<sequence>MSLPNIKFNISSSGLGLLQSDIQKIPGIVLTGSTVTGSNKVTVGNSYQIFSLEEAVNLGIEETGTNAFAYKHIKSFYDEAKKGAELWFMLVASTVTLEDQADLTESFAKKLLSDSGGKIRILGLLKKSGTTETITNGLDNDVHLAVPKAHALAQDFSDRYFPVRVILSGNKFDGTVANLKDYSTTEYNKVSILIANNDGSKEASVGLALGRLASIPTQRKISRVKDGAVEPFAAYFTNGESISTLDTAWDAIDTKNYTFLRSFANKSGFYFTGDKTLTKSTDDFNSLARGLVMDEAVLIAYTTLVEELSDEIPVTETGTIHPAIIKGWQNSIEQQLKGLMVEEGKLSGVKAYIDQNQDVLTSNNVDVQLQLLPVGYSDFITVNIGFTTTLE</sequence>
<evidence type="ECO:0000313" key="3">
    <source>
        <dbReference type="Proteomes" id="UP000317289"/>
    </source>
</evidence>
<dbReference type="RefSeq" id="WP_142449389.1">
    <property type="nucleotide sequence ID" value="NZ_FXTA01000001.1"/>
</dbReference>
<evidence type="ECO:0000313" key="2">
    <source>
        <dbReference type="EMBL" id="SMO42659.1"/>
    </source>
</evidence>
<accession>A0A521B6E1</accession>
<dbReference type="Pfam" id="PF10758">
    <property type="entry name" value="DUF2586"/>
    <property type="match status" value="1"/>
</dbReference>
<dbReference type="EMBL" id="WKKG01000012">
    <property type="protein sequence ID" value="MRX70270.1"/>
    <property type="molecule type" value="Genomic_DNA"/>
</dbReference>
<gene>
    <name evidence="1" type="ORF">GJU42_20030</name>
    <name evidence="2" type="ORF">SAMN06265349_101728</name>
</gene>
<evidence type="ECO:0000313" key="4">
    <source>
        <dbReference type="Proteomes" id="UP000468990"/>
    </source>
</evidence>
<keyword evidence="4" id="KW-1185">Reference proteome</keyword>
<protein>
    <recommendedName>
        <fullName evidence="5">DUF2586 family protein</fullName>
    </recommendedName>
</protein>
<evidence type="ECO:0008006" key="5">
    <source>
        <dbReference type="Google" id="ProtNLM"/>
    </source>
</evidence>
<dbReference type="Proteomes" id="UP000317289">
    <property type="component" value="Unassembled WGS sequence"/>
</dbReference>
<dbReference type="InterPro" id="IPR019694">
    <property type="entry name" value="Phage_HP1_Orf23"/>
</dbReference>
<dbReference type="OrthoDB" id="1318179at2"/>
<organism evidence="2 3">
    <name type="scientific">Flavobacterium resistens</name>
    <dbReference type="NCBI Taxonomy" id="443612"/>
    <lineage>
        <taxon>Bacteria</taxon>
        <taxon>Pseudomonadati</taxon>
        <taxon>Bacteroidota</taxon>
        <taxon>Flavobacteriia</taxon>
        <taxon>Flavobacteriales</taxon>
        <taxon>Flavobacteriaceae</taxon>
        <taxon>Flavobacterium</taxon>
    </lineage>
</organism>
<reference evidence="1 4" key="2">
    <citation type="submission" date="2019-11" db="EMBL/GenBank/DDBJ databases">
        <title>Flavobacterium resistens genome.</title>
        <authorList>
            <person name="Wilson V.M."/>
            <person name="Newman J.D."/>
        </authorList>
    </citation>
    <scope>NUCLEOTIDE SEQUENCE [LARGE SCALE GENOMIC DNA]</scope>
    <source>
        <strain evidence="1 4">DSM 19382</strain>
    </source>
</reference>
<evidence type="ECO:0000313" key="1">
    <source>
        <dbReference type="EMBL" id="MRX70270.1"/>
    </source>
</evidence>
<dbReference type="Proteomes" id="UP000468990">
    <property type="component" value="Unassembled WGS sequence"/>
</dbReference>
<name>A0A521B6E1_9FLAO</name>
<reference evidence="2 3" key="1">
    <citation type="submission" date="2017-05" db="EMBL/GenBank/DDBJ databases">
        <authorList>
            <person name="Varghese N."/>
            <person name="Submissions S."/>
        </authorList>
    </citation>
    <scope>NUCLEOTIDE SEQUENCE [LARGE SCALE GENOMIC DNA]</scope>
    <source>
        <strain evidence="2 3">DSM 19382</strain>
    </source>
</reference>
<dbReference type="AlphaFoldDB" id="A0A521B6E1"/>